<organism evidence="1 2">
    <name type="scientific">Mitsuokella multacida DSM 20544</name>
    <dbReference type="NCBI Taxonomy" id="500635"/>
    <lineage>
        <taxon>Bacteria</taxon>
        <taxon>Bacillati</taxon>
        <taxon>Bacillota</taxon>
        <taxon>Negativicutes</taxon>
        <taxon>Selenomonadales</taxon>
        <taxon>Selenomonadaceae</taxon>
        <taxon>Mitsuokella</taxon>
    </lineage>
</organism>
<reference evidence="1" key="1">
    <citation type="submission" date="2009-09" db="EMBL/GenBank/DDBJ databases">
        <authorList>
            <person name="Weinstock G."/>
            <person name="Sodergren E."/>
            <person name="Clifton S."/>
            <person name="Fulton L."/>
            <person name="Fulton B."/>
            <person name="Courtney L."/>
            <person name="Fronick C."/>
            <person name="Harrison M."/>
            <person name="Strong C."/>
            <person name="Farmer C."/>
            <person name="Delahaunty K."/>
            <person name="Markovic C."/>
            <person name="Hall O."/>
            <person name="Minx P."/>
            <person name="Tomlinson C."/>
            <person name="Mitreva M."/>
            <person name="Nelson J."/>
            <person name="Hou S."/>
            <person name="Wollam A."/>
            <person name="Pepin K.H."/>
            <person name="Johnson M."/>
            <person name="Bhonagiri V."/>
            <person name="Nash W.E."/>
            <person name="Warren W."/>
            <person name="Chinwalla A."/>
            <person name="Mardis E.R."/>
            <person name="Wilson R.K."/>
        </authorList>
    </citation>
    <scope>NUCLEOTIDE SEQUENCE [LARGE SCALE GENOMIC DNA]</scope>
    <source>
        <strain evidence="1">DSM 20544</strain>
    </source>
</reference>
<name>C9KQA5_9FIRM</name>
<dbReference type="AlphaFoldDB" id="C9KQA5"/>
<protein>
    <submittedName>
        <fullName evidence="1">Uncharacterized protein</fullName>
    </submittedName>
</protein>
<keyword evidence="2" id="KW-1185">Reference proteome</keyword>
<sequence>MKYTDDILHQLFLRGQLLVLHDHDLHVELLAEPLKPIEPESDKTIAVRHEDHPDLIFHDSI</sequence>
<accession>C9KQA5</accession>
<comment type="caution">
    <text evidence="1">The sequence shown here is derived from an EMBL/GenBank/DDBJ whole genome shotgun (WGS) entry which is preliminary data.</text>
</comment>
<proteinExistence type="predicted"/>
<evidence type="ECO:0000313" key="2">
    <source>
        <dbReference type="Proteomes" id="UP000003671"/>
    </source>
</evidence>
<gene>
    <name evidence="1" type="ORF">MITSMUL_05419</name>
</gene>
<dbReference type="HOGENOM" id="CLU_2917562_0_0_9"/>
<dbReference type="EMBL" id="ABWK02000023">
    <property type="protein sequence ID" value="EEX67895.1"/>
    <property type="molecule type" value="Genomic_DNA"/>
</dbReference>
<evidence type="ECO:0000313" key="1">
    <source>
        <dbReference type="EMBL" id="EEX67895.1"/>
    </source>
</evidence>
<dbReference type="Proteomes" id="UP000003671">
    <property type="component" value="Unassembled WGS sequence"/>
</dbReference>